<proteinExistence type="predicted"/>
<gene>
    <name evidence="3" type="ORF">Bca52824_008298</name>
</gene>
<keyword evidence="2" id="KW-1133">Transmembrane helix</keyword>
<keyword evidence="2" id="KW-0812">Transmembrane</keyword>
<comment type="caution">
    <text evidence="3">The sequence shown here is derived from an EMBL/GenBank/DDBJ whole genome shotgun (WGS) entry which is preliminary data.</text>
</comment>
<dbReference type="AlphaFoldDB" id="A0A8X8B7Z3"/>
<name>A0A8X8B7Z3_BRACI</name>
<evidence type="ECO:0000313" key="3">
    <source>
        <dbReference type="EMBL" id="KAG2325570.1"/>
    </source>
</evidence>
<keyword evidence="4" id="KW-1185">Reference proteome</keyword>
<evidence type="ECO:0000256" key="2">
    <source>
        <dbReference type="SAM" id="Phobius"/>
    </source>
</evidence>
<dbReference type="EMBL" id="JAAMPC010000002">
    <property type="protein sequence ID" value="KAG2325570.1"/>
    <property type="molecule type" value="Genomic_DNA"/>
</dbReference>
<feature type="compositionally biased region" description="Pro residues" evidence="1">
    <location>
        <begin position="37"/>
        <end position="50"/>
    </location>
</feature>
<reference evidence="3 4" key="1">
    <citation type="submission" date="2020-02" db="EMBL/GenBank/DDBJ databases">
        <authorList>
            <person name="Ma Q."/>
            <person name="Huang Y."/>
            <person name="Song X."/>
            <person name="Pei D."/>
        </authorList>
    </citation>
    <scope>NUCLEOTIDE SEQUENCE [LARGE SCALE GENOMIC DNA]</scope>
    <source>
        <strain evidence="3">Sxm20200214</strain>
        <tissue evidence="3">Leaf</tissue>
    </source>
</reference>
<evidence type="ECO:0000313" key="4">
    <source>
        <dbReference type="Proteomes" id="UP000886595"/>
    </source>
</evidence>
<feature type="transmembrane region" description="Helical" evidence="2">
    <location>
        <begin position="93"/>
        <end position="114"/>
    </location>
</feature>
<sequence length="124" mass="13850">MVSTPPSCLRPPDPPPPSFFWLMQHYSSSLKMMVTALPPPSQPGPPPDPSPNKHFPVETLSPVKPPEPADPPDVSVTTQILHLMWVSSKLEMVMLLLWSLATLSFSTAFFSVIYRSYLFNVLFL</sequence>
<dbReference type="Proteomes" id="UP000886595">
    <property type="component" value="Unassembled WGS sequence"/>
</dbReference>
<organism evidence="3 4">
    <name type="scientific">Brassica carinata</name>
    <name type="common">Ethiopian mustard</name>
    <name type="synonym">Abyssinian cabbage</name>
    <dbReference type="NCBI Taxonomy" id="52824"/>
    <lineage>
        <taxon>Eukaryota</taxon>
        <taxon>Viridiplantae</taxon>
        <taxon>Streptophyta</taxon>
        <taxon>Embryophyta</taxon>
        <taxon>Tracheophyta</taxon>
        <taxon>Spermatophyta</taxon>
        <taxon>Magnoliopsida</taxon>
        <taxon>eudicotyledons</taxon>
        <taxon>Gunneridae</taxon>
        <taxon>Pentapetalae</taxon>
        <taxon>rosids</taxon>
        <taxon>malvids</taxon>
        <taxon>Brassicales</taxon>
        <taxon>Brassicaceae</taxon>
        <taxon>Brassiceae</taxon>
        <taxon>Brassica</taxon>
    </lineage>
</organism>
<evidence type="ECO:0000256" key="1">
    <source>
        <dbReference type="SAM" id="MobiDB-lite"/>
    </source>
</evidence>
<keyword evidence="2" id="KW-0472">Membrane</keyword>
<feature type="region of interest" description="Disordered" evidence="1">
    <location>
        <begin position="35"/>
        <end position="72"/>
    </location>
</feature>
<accession>A0A8X8B7Z3</accession>
<protein>
    <submittedName>
        <fullName evidence="3">Uncharacterized protein</fullName>
    </submittedName>
</protein>